<dbReference type="EMBL" id="OU898280">
    <property type="protein sequence ID" value="CAG9834169.1"/>
    <property type="molecule type" value="Genomic_DNA"/>
</dbReference>
<gene>
    <name evidence="1" type="ORF">DIABBA_LOCUS7500</name>
</gene>
<dbReference type="InterPro" id="IPR039930">
    <property type="entry name" value="RALGAPB"/>
</dbReference>
<dbReference type="OrthoDB" id="10009983at2759"/>
<name>A0A9N9T0P5_DIABA</name>
<evidence type="ECO:0000313" key="2">
    <source>
        <dbReference type="Proteomes" id="UP001153709"/>
    </source>
</evidence>
<dbReference type="AlphaFoldDB" id="A0A9N9T0P5"/>
<dbReference type="Proteomes" id="UP001153709">
    <property type="component" value="Chromosome 5"/>
</dbReference>
<evidence type="ECO:0000313" key="1">
    <source>
        <dbReference type="EMBL" id="CAG9834169.1"/>
    </source>
</evidence>
<dbReference type="PANTHER" id="PTHR21344">
    <property type="entry name" value="RAL GTPASE-ACTIVATING PROTEIN SUBUNIT BETA"/>
    <property type="match status" value="1"/>
</dbReference>
<sequence>MFPVFLFSVALIEQWNKVNLALTSKVLLFMYGLTFSELQIGEDDLIPSGILNDYIAQSWYRFLKNPVSLTKPKVISQTEKFLQFAISTDGVADSCQHSCLQSLPLIFLKAIKGIAGQVDAFLGIPKTSSTSSIFSLTSFSSEPKTPLAPGRAKCNTILHLFREWLFEAAFIGSELSQKNTGEPKRLNSFIMDVTKNSTSEIGIQPHKMSESAYGTTPNVLDSPTIVLKNSTTKENSYVNERDAIISEIPTSEPNCTRRI</sequence>
<protein>
    <submittedName>
        <fullName evidence="1">Uncharacterized protein</fullName>
    </submittedName>
</protein>
<organism evidence="1 2">
    <name type="scientific">Diabrotica balteata</name>
    <name type="common">Banded cucumber beetle</name>
    <dbReference type="NCBI Taxonomy" id="107213"/>
    <lineage>
        <taxon>Eukaryota</taxon>
        <taxon>Metazoa</taxon>
        <taxon>Ecdysozoa</taxon>
        <taxon>Arthropoda</taxon>
        <taxon>Hexapoda</taxon>
        <taxon>Insecta</taxon>
        <taxon>Pterygota</taxon>
        <taxon>Neoptera</taxon>
        <taxon>Endopterygota</taxon>
        <taxon>Coleoptera</taxon>
        <taxon>Polyphaga</taxon>
        <taxon>Cucujiformia</taxon>
        <taxon>Chrysomeloidea</taxon>
        <taxon>Chrysomelidae</taxon>
        <taxon>Galerucinae</taxon>
        <taxon>Diabroticina</taxon>
        <taxon>Diabroticites</taxon>
        <taxon>Diabrotica</taxon>
    </lineage>
</organism>
<dbReference type="PANTHER" id="PTHR21344:SF1">
    <property type="entry name" value="RAL GTPASE-ACTIVATING PROTEIN SUBUNIT BETA"/>
    <property type="match status" value="1"/>
</dbReference>
<reference evidence="1" key="1">
    <citation type="submission" date="2022-01" db="EMBL/GenBank/DDBJ databases">
        <authorList>
            <person name="King R."/>
        </authorList>
    </citation>
    <scope>NUCLEOTIDE SEQUENCE</scope>
</reference>
<dbReference type="GO" id="GO:0005096">
    <property type="term" value="F:GTPase activator activity"/>
    <property type="evidence" value="ECO:0007669"/>
    <property type="project" value="InterPro"/>
</dbReference>
<keyword evidence="2" id="KW-1185">Reference proteome</keyword>
<accession>A0A9N9T0P5</accession>
<proteinExistence type="predicted"/>